<reference evidence="3" key="2">
    <citation type="submission" date="2020-09" db="EMBL/GenBank/DDBJ databases">
        <authorList>
            <person name="Sun Q."/>
            <person name="Zhou Y."/>
        </authorList>
    </citation>
    <scope>NUCLEOTIDE SEQUENCE</scope>
    <source>
        <strain evidence="3">CGMCC 1.15519</strain>
    </source>
</reference>
<evidence type="ECO:0000313" key="3">
    <source>
        <dbReference type="EMBL" id="GGE22238.1"/>
    </source>
</evidence>
<protein>
    <submittedName>
        <fullName evidence="3">Membrane protein</fullName>
    </submittedName>
</protein>
<dbReference type="Pfam" id="PF09990">
    <property type="entry name" value="DUF2231"/>
    <property type="match status" value="1"/>
</dbReference>
<sequence>MPAAHDQEVAKALHPLHAALLAGVAPLLVCALLSDCAYATTQETQWANFASWLLVGGLVLAGVVVLWALIDLLRKRHRTRSRILYTVIVLAMVALGFLSALEHAKDGWGAMPQGLILSAIAALLAIVATWIGFSALRTGGAR</sequence>
<dbReference type="EMBL" id="BMJM01000020">
    <property type="protein sequence ID" value="GGE22238.1"/>
    <property type="molecule type" value="Genomic_DNA"/>
</dbReference>
<reference evidence="3" key="1">
    <citation type="journal article" date="2014" name="Int. J. Syst. Evol. Microbiol.">
        <title>Complete genome sequence of Corynebacterium casei LMG S-19264T (=DSM 44701T), isolated from a smear-ripened cheese.</title>
        <authorList>
            <consortium name="US DOE Joint Genome Institute (JGI-PGF)"/>
            <person name="Walter F."/>
            <person name="Albersmeier A."/>
            <person name="Kalinowski J."/>
            <person name="Ruckert C."/>
        </authorList>
    </citation>
    <scope>NUCLEOTIDE SEQUENCE</scope>
    <source>
        <strain evidence="3">CGMCC 1.15519</strain>
    </source>
</reference>
<accession>A0A917A3I8</accession>
<keyword evidence="1" id="KW-0812">Transmembrane</keyword>
<keyword evidence="1" id="KW-1133">Transmembrane helix</keyword>
<comment type="caution">
    <text evidence="3">The sequence shown here is derived from an EMBL/GenBank/DDBJ whole genome shotgun (WGS) entry which is preliminary data.</text>
</comment>
<gene>
    <name evidence="3" type="ORF">GCM10011529_31040</name>
</gene>
<evidence type="ECO:0000259" key="2">
    <source>
        <dbReference type="Pfam" id="PF09990"/>
    </source>
</evidence>
<keyword evidence="1" id="KW-0472">Membrane</keyword>
<evidence type="ECO:0000313" key="4">
    <source>
        <dbReference type="Proteomes" id="UP000635071"/>
    </source>
</evidence>
<organism evidence="3 4">
    <name type="scientific">Sandarakinorhabdus glacialis</name>
    <dbReference type="NCBI Taxonomy" id="1614636"/>
    <lineage>
        <taxon>Bacteria</taxon>
        <taxon>Pseudomonadati</taxon>
        <taxon>Pseudomonadota</taxon>
        <taxon>Alphaproteobacteria</taxon>
        <taxon>Sphingomonadales</taxon>
        <taxon>Sphingosinicellaceae</taxon>
        <taxon>Sandarakinorhabdus</taxon>
    </lineage>
</organism>
<keyword evidence="4" id="KW-1185">Reference proteome</keyword>
<feature type="transmembrane region" description="Helical" evidence="1">
    <location>
        <begin position="82"/>
        <end position="101"/>
    </location>
</feature>
<proteinExistence type="predicted"/>
<feature type="domain" description="DUF2231" evidence="2">
    <location>
        <begin position="14"/>
        <end position="134"/>
    </location>
</feature>
<dbReference type="AlphaFoldDB" id="A0A917A3I8"/>
<name>A0A917A3I8_9SPHN</name>
<evidence type="ECO:0000256" key="1">
    <source>
        <dbReference type="SAM" id="Phobius"/>
    </source>
</evidence>
<dbReference type="InterPro" id="IPR019251">
    <property type="entry name" value="DUF2231_TM"/>
</dbReference>
<dbReference type="RefSeq" id="WP_207792603.1">
    <property type="nucleotide sequence ID" value="NZ_BMJM01000020.1"/>
</dbReference>
<dbReference type="Proteomes" id="UP000635071">
    <property type="component" value="Unassembled WGS sequence"/>
</dbReference>
<feature type="transmembrane region" description="Helical" evidence="1">
    <location>
        <begin position="113"/>
        <end position="136"/>
    </location>
</feature>
<feature type="transmembrane region" description="Helical" evidence="1">
    <location>
        <begin position="49"/>
        <end position="70"/>
    </location>
</feature>